<dbReference type="CDD" id="cd08204">
    <property type="entry name" value="ArfGap"/>
    <property type="match status" value="1"/>
</dbReference>
<evidence type="ECO:0000256" key="5">
    <source>
        <dbReference type="PROSITE-ProRule" id="PRU00288"/>
    </source>
</evidence>
<evidence type="ECO:0000259" key="8">
    <source>
        <dbReference type="PROSITE" id="PS50115"/>
    </source>
</evidence>
<dbReference type="InterPro" id="IPR001164">
    <property type="entry name" value="ArfGAP_dom"/>
</dbReference>
<evidence type="ECO:0000259" key="7">
    <source>
        <dbReference type="PROSITE" id="PS50030"/>
    </source>
</evidence>
<dbReference type="EMBL" id="JAAAUQ010000090">
    <property type="protein sequence ID" value="KAF9154939.1"/>
    <property type="molecule type" value="Genomic_DNA"/>
</dbReference>
<dbReference type="FunFam" id="1.10.220.150:FF:000009">
    <property type="entry name" value="stromal membrane-associated protein 1 isoform X1"/>
    <property type="match status" value="1"/>
</dbReference>
<feature type="compositionally biased region" description="Polar residues" evidence="6">
    <location>
        <begin position="130"/>
        <end position="141"/>
    </location>
</feature>
<reference evidence="9" key="1">
    <citation type="journal article" date="2020" name="Fungal Divers.">
        <title>Resolving the Mortierellaceae phylogeny through synthesis of multi-gene phylogenetics and phylogenomics.</title>
        <authorList>
            <person name="Vandepol N."/>
            <person name="Liber J."/>
            <person name="Desiro A."/>
            <person name="Na H."/>
            <person name="Kennedy M."/>
            <person name="Barry K."/>
            <person name="Grigoriev I.V."/>
            <person name="Miller A.N."/>
            <person name="O'Donnell K."/>
            <person name="Stajich J.E."/>
            <person name="Bonito G."/>
        </authorList>
    </citation>
    <scope>NUCLEOTIDE SEQUENCE</scope>
    <source>
        <strain evidence="9">NRRL 6426</strain>
    </source>
</reference>
<dbReference type="InterPro" id="IPR038508">
    <property type="entry name" value="ArfGAP_dom_sf"/>
</dbReference>
<keyword evidence="1" id="KW-0343">GTPase activation</keyword>
<evidence type="ECO:0000256" key="2">
    <source>
        <dbReference type="ARBA" id="ARBA00022723"/>
    </source>
</evidence>
<dbReference type="AlphaFoldDB" id="A0A9P5VEB4"/>
<evidence type="ECO:0000256" key="6">
    <source>
        <dbReference type="SAM" id="MobiDB-lite"/>
    </source>
</evidence>
<feature type="compositionally biased region" description="Low complexity" evidence="6">
    <location>
        <begin position="584"/>
        <end position="614"/>
    </location>
</feature>
<dbReference type="GO" id="GO:0005096">
    <property type="term" value="F:GTPase activator activity"/>
    <property type="evidence" value="ECO:0007669"/>
    <property type="project" value="UniProtKB-KW"/>
</dbReference>
<dbReference type="SMART" id="SM00165">
    <property type="entry name" value="UBA"/>
    <property type="match status" value="2"/>
</dbReference>
<dbReference type="PROSITE" id="PS50115">
    <property type="entry name" value="ARFGAP"/>
    <property type="match status" value="1"/>
</dbReference>
<feature type="region of interest" description="Disordered" evidence="6">
    <location>
        <begin position="577"/>
        <end position="614"/>
    </location>
</feature>
<sequence length="614" mass="67242">MSDRKLPMDKSERLLNELLKIPVNTICCDCGAANPNWASYSLGCFLCVRCCSVHRKMGTHISKVKSVSLDSWTQDDIDTMKNWGNGKVNSMYMPHPERHPPPISMEGSSMEQYIRSKYERKEFMEGGGNYQPSGRSAYGNTFSGGRGTGSRNDVVNSNSYPTQMSALRAMGFKDNAKNLQVLQSTDGDVPNAIEILCRIGQGPVSSTPNTSSNNNNSRTYSRPSPSSNSNNNSSNNNNVSRDPKEAILWNMGFHDSALNKEALRRAGGNPEVAAALLIDEKDKLAKAVREKGGSSSPLPARLDPPGAKKTQKNEDLLLDLSTDDDQQQQQQRMMMQQQMQMQNAFSNNNQQWNQQNSGLDQFGGYQHESITIIDVSLIIDIVEPETHLCQNQSQLQSILDKNAQILALYNNETNNNNNNNMFGNNGMNNAFGLQQQQTGFNNDMNSWAMNNNNNNQQMNSAFGIQTSMPTGANNMFGNTNSSMGVGMGMGNMGNMGMNNLQQQQINPFGVSQASQQPTGNAFGNNNMFNNNNNNQFAGMGGNSSGLGSPFNSLSSNTNNMFGSMNSNPMGMNTNNGMNGGFNGGNNSPFGMNNNNNNNFNNNNPNPWGNNNNLF</sequence>
<accession>A0A9P5VEB4</accession>
<dbReference type="InterPro" id="IPR015940">
    <property type="entry name" value="UBA"/>
</dbReference>
<keyword evidence="10" id="KW-1185">Reference proteome</keyword>
<proteinExistence type="predicted"/>
<dbReference type="SUPFAM" id="SSF46934">
    <property type="entry name" value="UBA-like"/>
    <property type="match status" value="2"/>
</dbReference>
<dbReference type="PANTHER" id="PTHR45705">
    <property type="entry name" value="FI20236P1"/>
    <property type="match status" value="1"/>
</dbReference>
<dbReference type="PRINTS" id="PR00405">
    <property type="entry name" value="REVINTRACTNG"/>
</dbReference>
<keyword evidence="4" id="KW-0862">Zinc</keyword>
<dbReference type="PANTHER" id="PTHR45705:SF1">
    <property type="entry name" value="FI20236P1"/>
    <property type="match status" value="1"/>
</dbReference>
<dbReference type="Pfam" id="PF01412">
    <property type="entry name" value="ArfGap"/>
    <property type="match status" value="1"/>
</dbReference>
<keyword evidence="2" id="KW-0479">Metal-binding</keyword>
<evidence type="ECO:0000256" key="3">
    <source>
        <dbReference type="ARBA" id="ARBA00022771"/>
    </source>
</evidence>
<feature type="domain" description="UBA" evidence="7">
    <location>
        <begin position="240"/>
        <end position="280"/>
    </location>
</feature>
<feature type="compositionally biased region" description="Low complexity" evidence="6">
    <location>
        <begin position="519"/>
        <end position="537"/>
    </location>
</feature>
<gene>
    <name evidence="9" type="ORF">BG015_011537</name>
</gene>
<keyword evidence="3 5" id="KW-0863">Zinc-finger</keyword>
<dbReference type="Gene3D" id="1.10.8.10">
    <property type="entry name" value="DNA helicase RuvA subunit, C-terminal domain"/>
    <property type="match status" value="2"/>
</dbReference>
<dbReference type="GO" id="GO:0008270">
    <property type="term" value="F:zinc ion binding"/>
    <property type="evidence" value="ECO:0007669"/>
    <property type="project" value="UniProtKB-KW"/>
</dbReference>
<feature type="region of interest" description="Disordered" evidence="6">
    <location>
        <begin position="127"/>
        <end position="157"/>
    </location>
</feature>
<dbReference type="InterPro" id="IPR051718">
    <property type="entry name" value="ARF_GTPase-activating"/>
</dbReference>
<organism evidence="9 10">
    <name type="scientific">Linnemannia schmuckeri</name>
    <dbReference type="NCBI Taxonomy" id="64567"/>
    <lineage>
        <taxon>Eukaryota</taxon>
        <taxon>Fungi</taxon>
        <taxon>Fungi incertae sedis</taxon>
        <taxon>Mucoromycota</taxon>
        <taxon>Mortierellomycotina</taxon>
        <taxon>Mortierellomycetes</taxon>
        <taxon>Mortierellales</taxon>
        <taxon>Mortierellaceae</taxon>
        <taxon>Linnemannia</taxon>
    </lineage>
</organism>
<feature type="region of interest" description="Disordered" evidence="6">
    <location>
        <begin position="511"/>
        <end position="543"/>
    </location>
</feature>
<evidence type="ECO:0008006" key="11">
    <source>
        <dbReference type="Google" id="ProtNLM"/>
    </source>
</evidence>
<dbReference type="PROSITE" id="PS50030">
    <property type="entry name" value="UBA"/>
    <property type="match status" value="1"/>
</dbReference>
<dbReference type="Proteomes" id="UP000748756">
    <property type="component" value="Unassembled WGS sequence"/>
</dbReference>
<comment type="caution">
    <text evidence="9">The sequence shown here is derived from an EMBL/GenBank/DDBJ whole genome shotgun (WGS) entry which is preliminary data.</text>
</comment>
<dbReference type="Gene3D" id="1.10.220.150">
    <property type="entry name" value="Arf GTPase activating protein"/>
    <property type="match status" value="1"/>
</dbReference>
<feature type="compositionally biased region" description="Low complexity" evidence="6">
    <location>
        <begin position="205"/>
        <end position="240"/>
    </location>
</feature>
<name>A0A9P5VEB4_9FUNG</name>
<feature type="domain" description="Arf-GAP" evidence="8">
    <location>
        <begin position="12"/>
        <end position="131"/>
    </location>
</feature>
<dbReference type="InterPro" id="IPR009060">
    <property type="entry name" value="UBA-like_sf"/>
</dbReference>
<evidence type="ECO:0000313" key="10">
    <source>
        <dbReference type="Proteomes" id="UP000748756"/>
    </source>
</evidence>
<dbReference type="SUPFAM" id="SSF57863">
    <property type="entry name" value="ArfGap/RecO-like zinc finger"/>
    <property type="match status" value="1"/>
</dbReference>
<protein>
    <recommendedName>
        <fullName evidence="11">ArfGap-domain-containing protein</fullName>
    </recommendedName>
</protein>
<evidence type="ECO:0000313" key="9">
    <source>
        <dbReference type="EMBL" id="KAF9154939.1"/>
    </source>
</evidence>
<evidence type="ECO:0000256" key="1">
    <source>
        <dbReference type="ARBA" id="ARBA00022468"/>
    </source>
</evidence>
<evidence type="ECO:0000256" key="4">
    <source>
        <dbReference type="ARBA" id="ARBA00022833"/>
    </source>
</evidence>
<feature type="region of interest" description="Disordered" evidence="6">
    <location>
        <begin position="201"/>
        <end position="241"/>
    </location>
</feature>
<feature type="region of interest" description="Disordered" evidence="6">
    <location>
        <begin position="287"/>
        <end position="309"/>
    </location>
</feature>
<dbReference type="InterPro" id="IPR037278">
    <property type="entry name" value="ARFGAP/RecO"/>
</dbReference>
<dbReference type="GO" id="GO:0005737">
    <property type="term" value="C:cytoplasm"/>
    <property type="evidence" value="ECO:0007669"/>
    <property type="project" value="TreeGrafter"/>
</dbReference>
<dbReference type="SMART" id="SM00105">
    <property type="entry name" value="ArfGap"/>
    <property type="match status" value="1"/>
</dbReference>
<dbReference type="OrthoDB" id="10266696at2759"/>